<evidence type="ECO:0000313" key="2">
    <source>
        <dbReference type="EMBL" id="RJF92141.1"/>
    </source>
</evidence>
<feature type="chain" id="PRO_5017369181" evidence="1">
    <location>
        <begin position="25"/>
        <end position="231"/>
    </location>
</feature>
<reference evidence="3" key="1">
    <citation type="submission" date="2018-09" db="EMBL/GenBank/DDBJ databases">
        <authorList>
            <person name="Zhu H."/>
        </authorList>
    </citation>
    <scope>NUCLEOTIDE SEQUENCE [LARGE SCALE GENOMIC DNA]</scope>
    <source>
        <strain evidence="3">K1R23-30</strain>
    </source>
</reference>
<dbReference type="EMBL" id="QYUO01000003">
    <property type="protein sequence ID" value="RJF92141.1"/>
    <property type="molecule type" value="Genomic_DNA"/>
</dbReference>
<accession>A0A3A3FFM9</accession>
<dbReference type="Proteomes" id="UP000265955">
    <property type="component" value="Unassembled WGS sequence"/>
</dbReference>
<name>A0A3A3FFM9_9BURK</name>
<proteinExistence type="predicted"/>
<keyword evidence="3" id="KW-1185">Reference proteome</keyword>
<organism evidence="2 3">
    <name type="scientific">Noviherbaspirillum saxi</name>
    <dbReference type="NCBI Taxonomy" id="2320863"/>
    <lineage>
        <taxon>Bacteria</taxon>
        <taxon>Pseudomonadati</taxon>
        <taxon>Pseudomonadota</taxon>
        <taxon>Betaproteobacteria</taxon>
        <taxon>Burkholderiales</taxon>
        <taxon>Oxalobacteraceae</taxon>
        <taxon>Noviherbaspirillum</taxon>
    </lineage>
</organism>
<dbReference type="AlphaFoldDB" id="A0A3A3FFM9"/>
<gene>
    <name evidence="2" type="ORF">D3871_26220</name>
</gene>
<protein>
    <submittedName>
        <fullName evidence="2">Uncharacterized protein</fullName>
    </submittedName>
</protein>
<sequence length="231" mass="22810">MIRMKFFTALIISAASLSQQIVFATQPNVVGSGWVATGANAGGNFSLGSNGSATSYAQNREAATAKVTTTADNTPKYTVVNAGVMGATTTESFGKAYNLSSGSGTGSATSAGMADTGVNGKTGIHGVSTGFNGGEAGTHTSNKVQAGVNQGSYVSGETKAGFDTKLHYEKSGGKHSGATRVSSYADGYAGGKNHTGSLTGLNAAGIASIGASGKFFAKAGLSTDIGPVKAP</sequence>
<keyword evidence="1" id="KW-0732">Signal</keyword>
<evidence type="ECO:0000256" key="1">
    <source>
        <dbReference type="SAM" id="SignalP"/>
    </source>
</evidence>
<evidence type="ECO:0000313" key="3">
    <source>
        <dbReference type="Proteomes" id="UP000265955"/>
    </source>
</evidence>
<comment type="caution">
    <text evidence="2">The sequence shown here is derived from an EMBL/GenBank/DDBJ whole genome shotgun (WGS) entry which is preliminary data.</text>
</comment>
<feature type="signal peptide" evidence="1">
    <location>
        <begin position="1"/>
        <end position="24"/>
    </location>
</feature>